<comment type="caution">
    <text evidence="2">The sequence shown here is derived from an EMBL/GenBank/DDBJ whole genome shotgun (WGS) entry which is preliminary data.</text>
</comment>
<gene>
    <name evidence="2" type="ORF">DCC88_02830</name>
</gene>
<sequence>MNQKTDMTQLADAQLSYNTNNINLNKYTACFAKLEQTTYKFIDSLQQNNTILIQFQEKFSHNNKKNSKIKIQNSNDKFQTTVFVKLNNSIDRLTNRFERFQEKLISKLSTTSSDKNSEIKSHILSGILNSGSSEKNIKLIANNIKADEKDYSEIKSLIEKFAYENKVSYVEASNVFLQVSKNLTTSLKDSSLAQKIEKINELSYYSQKLSTVTNSSTDSTFKIFYETQKNNFDTTNNPSELLDSLYATLKTAPQLHVNSFENIIKKSASAATQSGIPLDSYSAVVSALNNQGYVPQEIIDSINTLSIGLLHLNTIQKEKIKENPSAFAHELVRNIEKPESKQQQSQKNESLNALNIEKSKLFNENGQVDLAYLINKLESSSITKTQKEEHIKKIFGTENYEKILKIIEPKNKEKNFNNIHKEITEFKEKNTLEKDYQANIDDPNQKIKDLCNSLERLKSKLFGGKIGDFFITLVGYAEKFIDTINKMPQSLLTTIGLLSIAGLGLFKGIGLIFKSIGSFSKIKGTAKESYEYVKSTKMGNKISSKSKIIFNKFKKFGSKVEPEISLKSTEKISKFKKIGSKIKQGVPKIKKLNVSRFKKITTGTAKLASSAKSPLGKIKPIFSKITPVFSKVTGIFSKIAPIFTKLMRVFSRLFGFARVLLLVFGRIALALFPITNILTIVIPLIITHWDTIMKLMPDSLKKGIGEAIEYCVDKVTYLWNKLKNIFGFGDKKSNLATINVNDNTKPNDIKNDKNFLSFNEPKSQESLHLPHFSNTQSMQYKNQTMQNSTQTNVLVKFDNAPKGMSAIATTTGDANFDLKIGRTNMIN</sequence>
<accession>A0A369KW15</accession>
<keyword evidence="1" id="KW-0472">Membrane</keyword>
<keyword evidence="3" id="KW-1185">Reference proteome</keyword>
<name>A0A369KW15_9BACT</name>
<organism evidence="2 3">
    <name type="scientific">Spirobacillus cienkowskii</name>
    <dbReference type="NCBI Taxonomy" id="495820"/>
    <lineage>
        <taxon>Bacteria</taxon>
        <taxon>Pseudomonadati</taxon>
        <taxon>Bdellovibrionota</taxon>
        <taxon>Oligoflexia</taxon>
        <taxon>Silvanigrellales</taxon>
        <taxon>Spirobacillus</taxon>
    </lineage>
</organism>
<feature type="transmembrane region" description="Helical" evidence="1">
    <location>
        <begin position="491"/>
        <end position="513"/>
    </location>
</feature>
<evidence type="ECO:0008006" key="4">
    <source>
        <dbReference type="Google" id="ProtNLM"/>
    </source>
</evidence>
<reference evidence="2" key="1">
    <citation type="submission" date="2018-04" db="EMBL/GenBank/DDBJ databases">
        <title>Draft genome sequence of the Candidatus Spirobacillus cienkowskii, a pathogen of freshwater Daphnia species, reconstructed from hemolymph metagenomic reads.</title>
        <authorList>
            <person name="Bresciani L."/>
            <person name="Lemos L.N."/>
            <person name="Wale N."/>
            <person name="Lin J.Y."/>
            <person name="Fernandes G.R."/>
            <person name="Duffy M.A."/>
            <person name="Rodrigues J.M."/>
        </authorList>
    </citation>
    <scope>NUCLEOTIDE SEQUENCE [LARGE SCALE GENOMIC DNA]</scope>
    <source>
        <strain evidence="2">Binning01</strain>
    </source>
</reference>
<dbReference type="Proteomes" id="UP000253934">
    <property type="component" value="Unassembled WGS sequence"/>
</dbReference>
<keyword evidence="1" id="KW-1133">Transmembrane helix</keyword>
<protein>
    <recommendedName>
        <fullName evidence="4">Phage tail tape measure protein</fullName>
    </recommendedName>
</protein>
<dbReference type="AlphaFoldDB" id="A0A369KW15"/>
<evidence type="ECO:0000313" key="3">
    <source>
        <dbReference type="Proteomes" id="UP000253934"/>
    </source>
</evidence>
<keyword evidence="1" id="KW-0812">Transmembrane</keyword>
<evidence type="ECO:0000256" key="1">
    <source>
        <dbReference type="SAM" id="Phobius"/>
    </source>
</evidence>
<proteinExistence type="predicted"/>
<feature type="transmembrane region" description="Helical" evidence="1">
    <location>
        <begin position="674"/>
        <end position="692"/>
    </location>
</feature>
<dbReference type="EMBL" id="QOVW01000019">
    <property type="protein sequence ID" value="RDB36895.1"/>
    <property type="molecule type" value="Genomic_DNA"/>
</dbReference>
<evidence type="ECO:0000313" key="2">
    <source>
        <dbReference type="EMBL" id="RDB36895.1"/>
    </source>
</evidence>